<dbReference type="Pfam" id="PF00060">
    <property type="entry name" value="Lig_chan"/>
    <property type="match status" value="1"/>
</dbReference>
<protein>
    <recommendedName>
        <fullName evidence="10">Ionotropic glutamate receptor C-terminal domain-containing protein</fullName>
    </recommendedName>
</protein>
<feature type="transmembrane region" description="Helical" evidence="9">
    <location>
        <begin position="310"/>
        <end position="333"/>
    </location>
</feature>
<feature type="transmembrane region" description="Helical" evidence="9">
    <location>
        <begin position="238"/>
        <end position="260"/>
    </location>
</feature>
<comment type="caution">
    <text evidence="11">The sequence shown here is derived from an EMBL/GenBank/DDBJ whole genome shotgun (WGS) entry which is preliminary data.</text>
</comment>
<evidence type="ECO:0000256" key="9">
    <source>
        <dbReference type="SAM" id="Phobius"/>
    </source>
</evidence>
<comment type="similarity">
    <text evidence="2">Belongs to the glutamate-gated ion channel (TC 1.A.10.1) family.</text>
</comment>
<dbReference type="SUPFAM" id="SSF53850">
    <property type="entry name" value="Periplasmic binding protein-like II"/>
    <property type="match status" value="1"/>
</dbReference>
<keyword evidence="4 9" id="KW-0812">Transmembrane</keyword>
<evidence type="ECO:0000256" key="3">
    <source>
        <dbReference type="ARBA" id="ARBA00022475"/>
    </source>
</evidence>
<keyword evidence="5 9" id="KW-1133">Transmembrane helix</keyword>
<evidence type="ECO:0000313" key="11">
    <source>
        <dbReference type="EMBL" id="KAK9879944.1"/>
    </source>
</evidence>
<dbReference type="GO" id="GO:0005886">
    <property type="term" value="C:plasma membrane"/>
    <property type="evidence" value="ECO:0007669"/>
    <property type="project" value="UniProtKB-SubCell"/>
</dbReference>
<evidence type="ECO:0000256" key="5">
    <source>
        <dbReference type="ARBA" id="ARBA00022989"/>
    </source>
</evidence>
<dbReference type="Gene3D" id="1.10.287.70">
    <property type="match status" value="1"/>
</dbReference>
<reference evidence="11 12" key="1">
    <citation type="submission" date="2023-03" db="EMBL/GenBank/DDBJ databases">
        <title>Genome insight into feeding habits of ladybird beetles.</title>
        <authorList>
            <person name="Li H.-S."/>
            <person name="Huang Y.-H."/>
            <person name="Pang H."/>
        </authorList>
    </citation>
    <scope>NUCLEOTIDE SEQUENCE [LARGE SCALE GENOMIC DNA]</scope>
    <source>
        <strain evidence="11">SYSU_2023b</strain>
        <tissue evidence="11">Whole body</tissue>
    </source>
</reference>
<dbReference type="GO" id="GO:0015276">
    <property type="term" value="F:ligand-gated monoatomic ion channel activity"/>
    <property type="evidence" value="ECO:0007669"/>
    <property type="project" value="InterPro"/>
</dbReference>
<gene>
    <name evidence="11" type="ORF">WA026_008454</name>
</gene>
<evidence type="ECO:0000259" key="10">
    <source>
        <dbReference type="Pfam" id="PF00060"/>
    </source>
</evidence>
<keyword evidence="12" id="KW-1185">Reference proteome</keyword>
<dbReference type="EMBL" id="JARQZJ010000063">
    <property type="protein sequence ID" value="KAK9879944.1"/>
    <property type="molecule type" value="Genomic_DNA"/>
</dbReference>
<evidence type="ECO:0000256" key="8">
    <source>
        <dbReference type="ARBA" id="ARBA00023180"/>
    </source>
</evidence>
<dbReference type="Proteomes" id="UP001431783">
    <property type="component" value="Unassembled WGS sequence"/>
</dbReference>
<evidence type="ECO:0000256" key="2">
    <source>
        <dbReference type="ARBA" id="ARBA00008685"/>
    </source>
</evidence>
<evidence type="ECO:0000256" key="7">
    <source>
        <dbReference type="ARBA" id="ARBA00023170"/>
    </source>
</evidence>
<evidence type="ECO:0000313" key="12">
    <source>
        <dbReference type="Proteomes" id="UP001431783"/>
    </source>
</evidence>
<keyword evidence="7" id="KW-0675">Receptor</keyword>
<keyword evidence="6 9" id="KW-0472">Membrane</keyword>
<feature type="transmembrane region" description="Helical" evidence="9">
    <location>
        <begin position="501"/>
        <end position="524"/>
    </location>
</feature>
<dbReference type="GO" id="GO:0050906">
    <property type="term" value="P:detection of stimulus involved in sensory perception"/>
    <property type="evidence" value="ECO:0007669"/>
    <property type="project" value="UniProtKB-ARBA"/>
</dbReference>
<feature type="domain" description="Ionotropic glutamate receptor C-terminal" evidence="10">
    <location>
        <begin position="238"/>
        <end position="511"/>
    </location>
</feature>
<proteinExistence type="inferred from homology"/>
<evidence type="ECO:0000256" key="1">
    <source>
        <dbReference type="ARBA" id="ARBA00004651"/>
    </source>
</evidence>
<evidence type="ECO:0000256" key="6">
    <source>
        <dbReference type="ARBA" id="ARBA00023136"/>
    </source>
</evidence>
<keyword evidence="3" id="KW-1003">Cell membrane</keyword>
<comment type="subcellular location">
    <subcellularLocation>
        <location evidence="1">Cell membrane</location>
        <topology evidence="1">Multi-pass membrane protein</topology>
    </subcellularLocation>
</comment>
<accession>A0AAW1UKM0</accession>
<dbReference type="InterPro" id="IPR052192">
    <property type="entry name" value="Insect_Ionotropic_Sensory_Rcpt"/>
</dbReference>
<dbReference type="PANTHER" id="PTHR42643">
    <property type="entry name" value="IONOTROPIC RECEPTOR 20A-RELATED"/>
    <property type="match status" value="1"/>
</dbReference>
<dbReference type="InterPro" id="IPR001320">
    <property type="entry name" value="Iontro_rcpt_C"/>
</dbReference>
<sequence>MGRPSISEYQLNIIDQKCKTFNNVMKKVSNQGLLKQPFKWVVFGNIENIEKLNIYPAVDSDFIVIQNISGEYTITTIHKASEIFSKFFHTKLASWNSKQEFHNYEVSSLFRNRRNLNGSLFPLAFWASDPNTYDNIEYYRFTHIDPSIRFTFKITELLTSMLNVNKTYLIHKVSYVTMIEDIRNGKAIIGATPIFVVKSRIAWADYLAPNTPSYMAFIFRAPPLSYISNIFIRPFQSYVWYASILAIIIISSFMYIILYWEWKETSFRSKIIQFPYATRPTTDYVTLIQMGIVSQQGSDTELKSISGRMIFLFSLLCFMFLYTAYSGMIVALLQSTSDTIISLNDVLASGMELGVENLSYAVPYFKQANDIVKKKIYIEKLKSKGEKFLMPLNEGMEKMRTEFFAFHTELASAYKVVSDTFQESEKCKFREISYINIVEPYITATKNHSYKDIMKIGYSVRLFWLNELGFYNCERRRIFYERPKCSGEISSFVSAGLIDTYGAFLFFGIGILLSLGIFLMEHILNRYIGKNR</sequence>
<name>A0AAW1UKM0_9CUCU</name>
<organism evidence="11 12">
    <name type="scientific">Henosepilachna vigintioctopunctata</name>
    <dbReference type="NCBI Taxonomy" id="420089"/>
    <lineage>
        <taxon>Eukaryota</taxon>
        <taxon>Metazoa</taxon>
        <taxon>Ecdysozoa</taxon>
        <taxon>Arthropoda</taxon>
        <taxon>Hexapoda</taxon>
        <taxon>Insecta</taxon>
        <taxon>Pterygota</taxon>
        <taxon>Neoptera</taxon>
        <taxon>Endopterygota</taxon>
        <taxon>Coleoptera</taxon>
        <taxon>Polyphaga</taxon>
        <taxon>Cucujiformia</taxon>
        <taxon>Coccinelloidea</taxon>
        <taxon>Coccinellidae</taxon>
        <taxon>Epilachninae</taxon>
        <taxon>Epilachnini</taxon>
        <taxon>Henosepilachna</taxon>
    </lineage>
</organism>
<dbReference type="AlphaFoldDB" id="A0AAW1UKM0"/>
<keyword evidence="8" id="KW-0325">Glycoprotein</keyword>
<evidence type="ECO:0000256" key="4">
    <source>
        <dbReference type="ARBA" id="ARBA00022692"/>
    </source>
</evidence>
<dbReference type="PANTHER" id="PTHR42643:SF33">
    <property type="entry name" value="GLUTAMATE RECEPTOR 2-LIKE PROTEIN"/>
    <property type="match status" value="1"/>
</dbReference>